<evidence type="ECO:0000313" key="2">
    <source>
        <dbReference type="EMBL" id="EEG49862.1"/>
    </source>
</evidence>
<dbReference type="NCBIfam" id="TIGR03915">
    <property type="entry name" value="SAM_7_link_chp"/>
    <property type="match status" value="1"/>
</dbReference>
<name>C0CK40_BLAHS</name>
<dbReference type="HOGENOM" id="CLU_068835_0_0_9"/>
<organism evidence="2 3">
    <name type="scientific">Blautia hydrogenotrophica (strain DSM 10507 / JCM 14656 / S5a33)</name>
    <name type="common">Ruminococcus hydrogenotrophicus</name>
    <dbReference type="NCBI Taxonomy" id="476272"/>
    <lineage>
        <taxon>Bacteria</taxon>
        <taxon>Bacillati</taxon>
        <taxon>Bacillota</taxon>
        <taxon>Clostridia</taxon>
        <taxon>Lachnospirales</taxon>
        <taxon>Lachnospiraceae</taxon>
        <taxon>Blautia</taxon>
    </lineage>
</organism>
<dbReference type="GeneID" id="86820472"/>
<dbReference type="RefSeq" id="WP_005947140.1">
    <property type="nucleotide sequence ID" value="NZ_CP136423.1"/>
</dbReference>
<proteinExistence type="predicted"/>
<reference evidence="2 3" key="2">
    <citation type="submission" date="2009-02" db="EMBL/GenBank/DDBJ databases">
        <title>Draft genome sequence of Blautia hydrogenotrophica DSM 10507 (Ruminococcus hydrogenotrophicus DSM 10507).</title>
        <authorList>
            <person name="Sudarsanam P."/>
            <person name="Ley R."/>
            <person name="Guruge J."/>
            <person name="Turnbaugh P.J."/>
            <person name="Mahowald M."/>
            <person name="Liep D."/>
            <person name="Gordon J."/>
        </authorList>
    </citation>
    <scope>NUCLEOTIDE SEQUENCE [LARGE SCALE GENOMIC DNA]</scope>
    <source>
        <strain evidence="3">DSM 10507 / JCM 14656 / S5a33</strain>
    </source>
</reference>
<evidence type="ECO:0000259" key="1">
    <source>
        <dbReference type="Pfam" id="PF13566"/>
    </source>
</evidence>
<feature type="domain" description="DUF4130" evidence="1">
    <location>
        <begin position="85"/>
        <end position="250"/>
    </location>
</feature>
<keyword evidence="3" id="KW-1185">Reference proteome</keyword>
<dbReference type="InterPro" id="IPR025404">
    <property type="entry name" value="DUF4130"/>
</dbReference>
<reference evidence="2 3" key="1">
    <citation type="submission" date="2009-01" db="EMBL/GenBank/DDBJ databases">
        <authorList>
            <person name="Fulton L."/>
            <person name="Clifton S."/>
            <person name="Fulton B."/>
            <person name="Xu J."/>
            <person name="Minx P."/>
            <person name="Pepin K.H."/>
            <person name="Johnson M."/>
            <person name="Bhonagiri V."/>
            <person name="Nash W.E."/>
            <person name="Mardis E.R."/>
            <person name="Wilson R.K."/>
        </authorList>
    </citation>
    <scope>NUCLEOTIDE SEQUENCE [LARGE SCALE GENOMIC DNA]</scope>
    <source>
        <strain evidence="3">DSM 10507 / JCM 14656 / S5a33</strain>
    </source>
</reference>
<dbReference type="Pfam" id="PF13566">
    <property type="entry name" value="DUF4130"/>
    <property type="match status" value="1"/>
</dbReference>
<dbReference type="eggNOG" id="ENOG502Z969">
    <property type="taxonomic scope" value="Bacteria"/>
</dbReference>
<dbReference type="Proteomes" id="UP000003100">
    <property type="component" value="Unassembled WGS sequence"/>
</dbReference>
<gene>
    <name evidence="2" type="ORF">RUMHYD_01210</name>
</gene>
<comment type="caution">
    <text evidence="2">The sequence shown here is derived from an EMBL/GenBank/DDBJ whole genome shotgun (WGS) entry which is preliminary data.</text>
</comment>
<dbReference type="PATRIC" id="fig|476272.21.peg.2557"/>
<evidence type="ECO:0000313" key="3">
    <source>
        <dbReference type="Proteomes" id="UP000003100"/>
    </source>
</evidence>
<dbReference type="InterPro" id="IPR023875">
    <property type="entry name" value="DNA_repair_put"/>
</dbReference>
<dbReference type="EMBL" id="ACBZ01000057">
    <property type="protein sequence ID" value="EEG49862.1"/>
    <property type="molecule type" value="Genomic_DNA"/>
</dbReference>
<accession>C0CK40</accession>
<protein>
    <recommendedName>
        <fullName evidence="1">DUF4130 domain-containing protein</fullName>
    </recommendedName>
</protein>
<sequence>MEVFTCEDSFEGMMTCVYEAWASRAGHSNVRLMLEPVEELELFCSYHHVERDSEKARKVVSSIRRKISEQAFRMVYGASLSCQREKLDAIYRFLILGFHVGAEAVDLLGNEWVNRVFQLDRKVKNEAHYFREFTRFSSVEGREILWAKIQPKSEILTLLAPNFSDRMPSEAWIIVDEGRMTAAVHPPDEEFYLTKITGEELNAMERSCEVSDPYVGLWKSFFHAIGIEQRRNPKCQRTMMPLWYRRNMTEFREENSGGVRAKGNG</sequence>
<dbReference type="AlphaFoldDB" id="C0CK40"/>